<dbReference type="Pfam" id="PF12867">
    <property type="entry name" value="DinB_2"/>
    <property type="match status" value="1"/>
</dbReference>
<proteinExistence type="predicted"/>
<dbReference type="EMBL" id="BAABJI010000004">
    <property type="protein sequence ID" value="GAA4928710.1"/>
    <property type="molecule type" value="Genomic_DNA"/>
</dbReference>
<comment type="caution">
    <text evidence="2">The sequence shown here is derived from an EMBL/GenBank/DDBJ whole genome shotgun (WGS) entry which is preliminary data.</text>
</comment>
<reference evidence="3" key="1">
    <citation type="journal article" date="2019" name="Int. J. Syst. Evol. Microbiol.">
        <title>The Global Catalogue of Microorganisms (GCM) 10K type strain sequencing project: providing services to taxonomists for standard genome sequencing and annotation.</title>
        <authorList>
            <consortium name="The Broad Institute Genomics Platform"/>
            <consortium name="The Broad Institute Genome Sequencing Center for Infectious Disease"/>
            <person name="Wu L."/>
            <person name="Ma J."/>
        </authorList>
    </citation>
    <scope>NUCLEOTIDE SEQUENCE [LARGE SCALE GENOMIC DNA]</scope>
    <source>
        <strain evidence="3">JCM 18283</strain>
    </source>
</reference>
<dbReference type="RefSeq" id="WP_345333665.1">
    <property type="nucleotide sequence ID" value="NZ_BAABJI010000004.1"/>
</dbReference>
<dbReference type="Gene3D" id="1.20.120.450">
    <property type="entry name" value="dinb family like domain"/>
    <property type="match status" value="1"/>
</dbReference>
<protein>
    <submittedName>
        <fullName evidence="2">DinB family protein</fullName>
    </submittedName>
</protein>
<organism evidence="2 3">
    <name type="scientific">Mucilaginibacter defluvii</name>
    <dbReference type="NCBI Taxonomy" id="1196019"/>
    <lineage>
        <taxon>Bacteria</taxon>
        <taxon>Pseudomonadati</taxon>
        <taxon>Bacteroidota</taxon>
        <taxon>Sphingobacteriia</taxon>
        <taxon>Sphingobacteriales</taxon>
        <taxon>Sphingobacteriaceae</taxon>
        <taxon>Mucilaginibacter</taxon>
    </lineage>
</organism>
<feature type="domain" description="DinB-like" evidence="1">
    <location>
        <begin position="14"/>
        <end position="144"/>
    </location>
</feature>
<gene>
    <name evidence="2" type="ORF">GCM10023313_36740</name>
</gene>
<evidence type="ECO:0000259" key="1">
    <source>
        <dbReference type="Pfam" id="PF12867"/>
    </source>
</evidence>
<sequence length="156" mass="17791">MIKAIEILQKPRLQLLQLIDSLDIHLLNEVPAGFNNNIAWNLGHIVAAQQGVCYLRAGLPMRISEDLYELYKPGSRPEKFISEAEIKEIRGLFTATLTQLEQDYTEGLFGNYTPWITRYGVEIKSIDDAISFLPFHDGLHHGYILAQRRALLGRQL</sequence>
<evidence type="ECO:0000313" key="2">
    <source>
        <dbReference type="EMBL" id="GAA4928710.1"/>
    </source>
</evidence>
<accession>A0ABP9GBS2</accession>
<dbReference type="InterPro" id="IPR034660">
    <property type="entry name" value="DinB/YfiT-like"/>
</dbReference>
<evidence type="ECO:0000313" key="3">
    <source>
        <dbReference type="Proteomes" id="UP001501436"/>
    </source>
</evidence>
<dbReference type="InterPro" id="IPR024775">
    <property type="entry name" value="DinB-like"/>
</dbReference>
<keyword evidence="3" id="KW-1185">Reference proteome</keyword>
<dbReference type="Proteomes" id="UP001501436">
    <property type="component" value="Unassembled WGS sequence"/>
</dbReference>
<dbReference type="SUPFAM" id="SSF109854">
    <property type="entry name" value="DinB/YfiT-like putative metalloenzymes"/>
    <property type="match status" value="1"/>
</dbReference>
<name>A0ABP9GBS2_9SPHI</name>